<reference evidence="2 3" key="2">
    <citation type="submission" date="2019-04" db="EMBL/GenBank/DDBJ databases">
        <title>The genome sequence of big-headed turtle.</title>
        <authorList>
            <person name="Gong S."/>
        </authorList>
    </citation>
    <scope>NUCLEOTIDE SEQUENCE [LARGE SCALE GENOMIC DNA]</scope>
    <source>
        <strain evidence="2">DO16091913</strain>
        <tissue evidence="2">Muscle</tissue>
    </source>
</reference>
<reference evidence="2 3" key="1">
    <citation type="submission" date="2019-04" db="EMBL/GenBank/DDBJ databases">
        <title>Draft genome of the big-headed turtle Platysternon megacephalum.</title>
        <authorList>
            <person name="Gong S."/>
        </authorList>
    </citation>
    <scope>NUCLEOTIDE SEQUENCE [LARGE SCALE GENOMIC DNA]</scope>
    <source>
        <strain evidence="2">DO16091913</strain>
        <tissue evidence="2">Muscle</tissue>
    </source>
</reference>
<protein>
    <submittedName>
        <fullName evidence="2">Red-sensitive opsin</fullName>
    </submittedName>
</protein>
<accession>A0A4D9DLS9</accession>
<feature type="compositionally biased region" description="Gly residues" evidence="1">
    <location>
        <begin position="13"/>
        <end position="24"/>
    </location>
</feature>
<evidence type="ECO:0000256" key="1">
    <source>
        <dbReference type="SAM" id="MobiDB-lite"/>
    </source>
</evidence>
<keyword evidence="3" id="KW-1185">Reference proteome</keyword>
<feature type="region of interest" description="Disordered" evidence="1">
    <location>
        <begin position="1"/>
        <end position="29"/>
    </location>
</feature>
<proteinExistence type="predicted"/>
<feature type="region of interest" description="Disordered" evidence="1">
    <location>
        <begin position="80"/>
        <end position="116"/>
    </location>
</feature>
<gene>
    <name evidence="2" type="ORF">DR999_PMT19887</name>
</gene>
<organism evidence="2 3">
    <name type="scientific">Platysternon megacephalum</name>
    <name type="common">big-headed turtle</name>
    <dbReference type="NCBI Taxonomy" id="55544"/>
    <lineage>
        <taxon>Eukaryota</taxon>
        <taxon>Metazoa</taxon>
        <taxon>Chordata</taxon>
        <taxon>Craniata</taxon>
        <taxon>Vertebrata</taxon>
        <taxon>Euteleostomi</taxon>
        <taxon>Archelosauria</taxon>
        <taxon>Testudinata</taxon>
        <taxon>Testudines</taxon>
        <taxon>Cryptodira</taxon>
        <taxon>Durocryptodira</taxon>
        <taxon>Testudinoidea</taxon>
        <taxon>Platysternidae</taxon>
        <taxon>Platysternon</taxon>
    </lineage>
</organism>
<dbReference type="AlphaFoldDB" id="A0A4D9DLS9"/>
<dbReference type="Proteomes" id="UP000297703">
    <property type="component" value="Unassembled WGS sequence"/>
</dbReference>
<dbReference type="EMBL" id="QXTE01000418">
    <property type="protein sequence ID" value="TFJ98194.1"/>
    <property type="molecule type" value="Genomic_DNA"/>
</dbReference>
<evidence type="ECO:0000313" key="3">
    <source>
        <dbReference type="Proteomes" id="UP000297703"/>
    </source>
</evidence>
<name>A0A4D9DLS9_9SAUR</name>
<sequence>MGEPTWSLQCGRGEPGGSVHGSGPGREAKDPACGLTAGVKPGPCCAYTAKKGRVQGNGDAGFLADVSICHTWVGWSLPPGAVSRPSPAAAAPGDEGAAGPHSPGGAKSWALPCPPV</sequence>
<comment type="caution">
    <text evidence="2">The sequence shown here is derived from an EMBL/GenBank/DDBJ whole genome shotgun (WGS) entry which is preliminary data.</text>
</comment>
<feature type="compositionally biased region" description="Low complexity" evidence="1">
    <location>
        <begin position="80"/>
        <end position="100"/>
    </location>
</feature>
<evidence type="ECO:0000313" key="2">
    <source>
        <dbReference type="EMBL" id="TFJ98194.1"/>
    </source>
</evidence>